<dbReference type="PANTHER" id="PTHR43592">
    <property type="entry name" value="CAAX AMINO TERMINAL PROTEASE"/>
    <property type="match status" value="1"/>
</dbReference>
<proteinExistence type="predicted"/>
<evidence type="ECO:0000313" key="4">
    <source>
        <dbReference type="Proteomes" id="UP000594042"/>
    </source>
</evidence>
<accession>A0A7G1HWC7</accession>
<feature type="domain" description="CAAX prenyl protease 2/Lysostaphin resistance protein A-like" evidence="2">
    <location>
        <begin position="153"/>
        <end position="241"/>
    </location>
</feature>
<feature type="transmembrane region" description="Helical" evidence="1">
    <location>
        <begin position="12"/>
        <end position="37"/>
    </location>
</feature>
<name>A0A7G1HWC7_9BACT</name>
<dbReference type="InterPro" id="IPR003675">
    <property type="entry name" value="Rce1/LyrA-like_dom"/>
</dbReference>
<dbReference type="KEGG" id="copr:Cop2CBH44_14650"/>
<evidence type="ECO:0000256" key="1">
    <source>
        <dbReference type="SAM" id="Phobius"/>
    </source>
</evidence>
<organism evidence="3 4">
    <name type="scientific">Coprobacter secundus subsp. similis</name>
    <dbReference type="NCBI Taxonomy" id="2751153"/>
    <lineage>
        <taxon>Bacteria</taxon>
        <taxon>Pseudomonadati</taxon>
        <taxon>Bacteroidota</taxon>
        <taxon>Bacteroidia</taxon>
        <taxon>Bacteroidales</taxon>
        <taxon>Barnesiellaceae</taxon>
        <taxon>Coprobacter</taxon>
    </lineage>
</organism>
<sequence length="294" mass="33408">MSWINKYAQSSFSVKILMSLVIFLIFLIISSIMIVAITALCENHMSYVELLRLNLSVQSLGLFVIPPFFVALLFSNHPFKYLQISCAPSFMSILGVVVCMVVAIPFMNYIIDWNEAMHLPKALAGVESWMRESEKAAQAMTDQILDMQSVGELLIVLLIVGVLAGVGEELTFRGILQRLILDKCRNRHIAIWTAAFIFSAIHFQFYGFIPRLLLGAFFGYLLIGSGNLWLPIIAHFLNNAMTTLYTYFSKDNLFLTSYETIGTADSSTVWMAWVSLALFVFCCWGFRKYLFLRY</sequence>
<feature type="transmembrane region" description="Helical" evidence="1">
    <location>
        <begin position="150"/>
        <end position="168"/>
    </location>
</feature>
<dbReference type="AlphaFoldDB" id="A0A7G1HWC7"/>
<dbReference type="EMBL" id="AP023322">
    <property type="protein sequence ID" value="BCI63112.1"/>
    <property type="molecule type" value="Genomic_DNA"/>
</dbReference>
<dbReference type="GO" id="GO:0080120">
    <property type="term" value="P:CAAX-box protein maturation"/>
    <property type="evidence" value="ECO:0007669"/>
    <property type="project" value="UniProtKB-ARBA"/>
</dbReference>
<dbReference type="Pfam" id="PF02517">
    <property type="entry name" value="Rce1-like"/>
    <property type="match status" value="1"/>
</dbReference>
<dbReference type="PANTHER" id="PTHR43592:SF15">
    <property type="entry name" value="CAAX AMINO TERMINAL PROTEASE FAMILY PROTEIN"/>
    <property type="match status" value="1"/>
</dbReference>
<keyword evidence="1" id="KW-0472">Membrane</keyword>
<evidence type="ECO:0000259" key="2">
    <source>
        <dbReference type="Pfam" id="PF02517"/>
    </source>
</evidence>
<feature type="transmembrane region" description="Helical" evidence="1">
    <location>
        <begin position="87"/>
        <end position="111"/>
    </location>
</feature>
<reference evidence="4" key="1">
    <citation type="submission" date="2020-07" db="EMBL/GenBank/DDBJ databases">
        <title>Complete genome sequencing of Coprobacter sp. strain 2CBH44.</title>
        <authorList>
            <person name="Sakamoto M."/>
            <person name="Murakami T."/>
            <person name="Mori H."/>
        </authorList>
    </citation>
    <scope>NUCLEOTIDE SEQUENCE [LARGE SCALE GENOMIC DNA]</scope>
    <source>
        <strain evidence="4">2CBH44</strain>
    </source>
</reference>
<dbReference type="Proteomes" id="UP000594042">
    <property type="component" value="Chromosome"/>
</dbReference>
<keyword evidence="1" id="KW-0812">Transmembrane</keyword>
<gene>
    <name evidence="3" type="ORF">Cop2CBH44_14650</name>
</gene>
<keyword evidence="1" id="KW-1133">Transmembrane helix</keyword>
<feature type="transmembrane region" description="Helical" evidence="1">
    <location>
        <begin position="189"/>
        <end position="209"/>
    </location>
</feature>
<protein>
    <recommendedName>
        <fullName evidence="2">CAAX prenyl protease 2/Lysostaphin resistance protein A-like domain-containing protein</fullName>
    </recommendedName>
</protein>
<feature type="transmembrane region" description="Helical" evidence="1">
    <location>
        <begin position="57"/>
        <end position="75"/>
    </location>
</feature>
<evidence type="ECO:0000313" key="3">
    <source>
        <dbReference type="EMBL" id="BCI63112.1"/>
    </source>
</evidence>
<keyword evidence="4" id="KW-1185">Reference proteome</keyword>
<dbReference type="GO" id="GO:0004175">
    <property type="term" value="F:endopeptidase activity"/>
    <property type="evidence" value="ECO:0007669"/>
    <property type="project" value="UniProtKB-ARBA"/>
</dbReference>
<feature type="transmembrane region" description="Helical" evidence="1">
    <location>
        <begin position="269"/>
        <end position="287"/>
    </location>
</feature>